<evidence type="ECO:0000256" key="4">
    <source>
        <dbReference type="ARBA" id="ARBA00022622"/>
    </source>
</evidence>
<evidence type="ECO:0000256" key="5">
    <source>
        <dbReference type="ARBA" id="ARBA00022729"/>
    </source>
</evidence>
<feature type="chain" id="PRO_5003390270" evidence="10">
    <location>
        <begin position="32"/>
        <end position="351"/>
    </location>
</feature>
<keyword evidence="8" id="KW-0449">Lipoprotein</keyword>
<keyword evidence="4" id="KW-0336">GPI-anchor</keyword>
<evidence type="ECO:0000256" key="10">
    <source>
        <dbReference type="SAM" id="SignalP"/>
    </source>
</evidence>
<feature type="region of interest" description="Disordered" evidence="9">
    <location>
        <begin position="274"/>
        <end position="322"/>
    </location>
</feature>
<evidence type="ECO:0000313" key="12">
    <source>
        <dbReference type="EMBL" id="CCD15852.1"/>
    </source>
</evidence>
<feature type="signal peptide" evidence="10">
    <location>
        <begin position="1"/>
        <end position="31"/>
    </location>
</feature>
<evidence type="ECO:0000256" key="3">
    <source>
        <dbReference type="ARBA" id="ARBA00022475"/>
    </source>
</evidence>
<evidence type="ECO:0000256" key="7">
    <source>
        <dbReference type="ARBA" id="ARBA00023180"/>
    </source>
</evidence>
<organism evidence="12 13">
    <name type="scientific">Trypanosoma congolense (strain IL3000)</name>
    <dbReference type="NCBI Taxonomy" id="1068625"/>
    <lineage>
        <taxon>Eukaryota</taxon>
        <taxon>Discoba</taxon>
        <taxon>Euglenozoa</taxon>
        <taxon>Kinetoplastea</taxon>
        <taxon>Metakinetoplastina</taxon>
        <taxon>Trypanosomatida</taxon>
        <taxon>Trypanosomatidae</taxon>
        <taxon>Trypanosoma</taxon>
        <taxon>Nannomonas</taxon>
    </lineage>
</organism>
<reference evidence="13" key="1">
    <citation type="submission" date="2011-07" db="EMBL/GenBank/DDBJ databases">
        <title>Divergent evolution of antigenic variation in African trypanosomes.</title>
        <authorList>
            <person name="Jackson A.P."/>
            <person name="Berry A."/>
            <person name="Allison H.C."/>
            <person name="Burton P."/>
            <person name="Anderson J."/>
            <person name="Aslett M."/>
            <person name="Brown R."/>
            <person name="Corton N."/>
            <person name="Harris D."/>
            <person name="Hauser H."/>
            <person name="Gamble J."/>
            <person name="Gilderthorp R."/>
            <person name="McQuillan J."/>
            <person name="Quail M.A."/>
            <person name="Sanders M."/>
            <person name="Van Tonder A."/>
            <person name="Ginger M.L."/>
            <person name="Donelson J.E."/>
            <person name="Field M.C."/>
            <person name="Barry J.D."/>
            <person name="Berriman M."/>
            <person name="Hertz-Fowler C."/>
        </authorList>
    </citation>
    <scope>NUCLEOTIDE SEQUENCE [LARGE SCALE GENOMIC DNA]</scope>
    <source>
        <strain evidence="13">IL3000</strain>
    </source>
</reference>
<evidence type="ECO:0000256" key="6">
    <source>
        <dbReference type="ARBA" id="ARBA00023136"/>
    </source>
</evidence>
<comment type="caution">
    <text evidence="12">The sequence shown here is derived from an EMBL/GenBank/DDBJ whole genome shotgun (WGS) entry which is preliminary data.</text>
</comment>
<sequence length="351" mass="39987">MVGEKVKMTRMMMKVWMIIIVSMWVSANVEGTDHNHDAHNALCDLLSVSVKKWGEVKDRKHDDPLRKALKQTIFGNESERDMAAFRSKLPDAYNDKESNSGDRSMWCGQPFEDSHEISNANQPRWSGHSATHDLVCLCTAGENGWPINGSDTLCGKGKDDLGGGSEGWGNKNRKAETQLKATWFNVTSECLQSDEKRGENLKDALDKFLRRLKHEPEEVNKNRYQLGEGTPGSYTACTGSFPYGVCVMYYNGTIVKKEHMPWWVDLQNALPEEEKFQEEKRRAEERRRQKEGEQRTDEPHTEALKSGHPTTEENEQHKTNNFTDKLRKLNLTSGTSISQPSSWLLRAILLI</sequence>
<evidence type="ECO:0000256" key="9">
    <source>
        <dbReference type="SAM" id="MobiDB-lite"/>
    </source>
</evidence>
<comment type="subcellular location">
    <subcellularLocation>
        <location evidence="2">Cell membrane</location>
        <topology evidence="2">Lipid-anchor</topology>
        <topology evidence="2">GPI-anchor</topology>
    </subcellularLocation>
</comment>
<keyword evidence="5 10" id="KW-0732">Signal</keyword>
<dbReference type="GO" id="GO:0098552">
    <property type="term" value="C:side of membrane"/>
    <property type="evidence" value="ECO:0007669"/>
    <property type="project" value="UniProtKB-KW"/>
</dbReference>
<dbReference type="Proteomes" id="UP000000702">
    <property type="component" value="Unassembled WGS sequence"/>
</dbReference>
<evidence type="ECO:0000259" key="11">
    <source>
        <dbReference type="Pfam" id="PF13206"/>
    </source>
</evidence>
<feature type="compositionally biased region" description="Basic and acidic residues" evidence="9">
    <location>
        <begin position="274"/>
        <end position="318"/>
    </location>
</feature>
<dbReference type="EMBL" id="CAEQ01002077">
    <property type="protein sequence ID" value="CCD15852.1"/>
    <property type="molecule type" value="Genomic_DNA"/>
</dbReference>
<evidence type="ECO:0000256" key="1">
    <source>
        <dbReference type="ARBA" id="ARBA00002523"/>
    </source>
</evidence>
<reference evidence="12 13" key="2">
    <citation type="journal article" date="2012" name="Proc. Natl. Acad. Sci. U.S.A.">
        <title>Antigenic diversity is generated by distinct evolutionary mechanisms in African trypanosome species.</title>
        <authorList>
            <person name="Jackson A.P."/>
            <person name="Berry A."/>
            <person name="Aslett M."/>
            <person name="Allison H.C."/>
            <person name="Burton P."/>
            <person name="Vavrova-Anderson J."/>
            <person name="Brown R."/>
            <person name="Browne H."/>
            <person name="Corton N."/>
            <person name="Hauser H."/>
            <person name="Gamble J."/>
            <person name="Gilderthorp R."/>
            <person name="Marcello L."/>
            <person name="McQuillan J."/>
            <person name="Otto T.D."/>
            <person name="Quail M.A."/>
            <person name="Sanders M.J."/>
            <person name="van Tonder A."/>
            <person name="Ginger M.L."/>
            <person name="Field M.C."/>
            <person name="Barry J.D."/>
            <person name="Hertz-Fowler C."/>
            <person name="Berriman M."/>
        </authorList>
    </citation>
    <scope>NUCLEOTIDE SEQUENCE [LARGE SCALE GENOMIC DNA]</scope>
    <source>
        <strain evidence="12 13">IL3000</strain>
    </source>
</reference>
<protein>
    <submittedName>
        <fullName evidence="12">Variant surface glycoprotein</fullName>
    </submittedName>
</protein>
<evidence type="ECO:0000313" key="13">
    <source>
        <dbReference type="Proteomes" id="UP000000702"/>
    </source>
</evidence>
<evidence type="ECO:0000256" key="8">
    <source>
        <dbReference type="ARBA" id="ARBA00023288"/>
    </source>
</evidence>
<dbReference type="InterPro" id="IPR025932">
    <property type="entry name" value="Trypano_VSG_B_N_dom"/>
</dbReference>
<dbReference type="Pfam" id="PF13206">
    <property type="entry name" value="VSG_B"/>
    <property type="match status" value="1"/>
</dbReference>
<dbReference type="VEuPathDB" id="TriTrypDB:TcIL3000_0_08490"/>
<keyword evidence="6" id="KW-0472">Membrane</keyword>
<keyword evidence="3" id="KW-1003">Cell membrane</keyword>
<dbReference type="GO" id="GO:0005886">
    <property type="term" value="C:plasma membrane"/>
    <property type="evidence" value="ECO:0007669"/>
    <property type="project" value="UniProtKB-SubCell"/>
</dbReference>
<feature type="domain" description="Trypanosome variant surface glycoprotein B-type N-terminal" evidence="11">
    <location>
        <begin position="59"/>
        <end position="289"/>
    </location>
</feature>
<keyword evidence="7" id="KW-0325">Glycoprotein</keyword>
<keyword evidence="13" id="KW-1185">Reference proteome</keyword>
<evidence type="ECO:0000256" key="2">
    <source>
        <dbReference type="ARBA" id="ARBA00004609"/>
    </source>
</evidence>
<proteinExistence type="predicted"/>
<accession>F9WEY6</accession>
<gene>
    <name evidence="12" type="ORF">TCIL3000_0_08490</name>
</gene>
<comment type="function">
    <text evidence="1">VSG forms a coat on the surface of the parasite. The trypanosome evades the immune response of the host by expressing a series of antigenically distinct VSGs from an estimated 1000 VSG genes.</text>
</comment>
<dbReference type="AlphaFoldDB" id="F9WEY6"/>
<name>F9WEY6_TRYCI</name>